<gene>
    <name evidence="1" type="ORF">AWN73_18040</name>
</gene>
<dbReference type="Gene3D" id="3.20.20.140">
    <property type="entry name" value="Metal-dependent hydrolases"/>
    <property type="match status" value="1"/>
</dbReference>
<evidence type="ECO:0000313" key="2">
    <source>
        <dbReference type="Proteomes" id="UP000238081"/>
    </source>
</evidence>
<reference evidence="1 2" key="1">
    <citation type="submission" date="2016-01" db="EMBL/GenBank/DDBJ databases">
        <title>Characterization of the Clostridium difficile lineages that are prevalent in Hong Kong and China.</title>
        <authorList>
            <person name="Kwok J.S.-L."/>
            <person name="Lam W.-Y."/>
            <person name="Ip M."/>
            <person name="Chan T.-F."/>
            <person name="Hawkey P.M."/>
            <person name="Tsui S.K.-W."/>
        </authorList>
    </citation>
    <scope>NUCLEOTIDE SEQUENCE [LARGE SCALE GENOMIC DNA]</scope>
    <source>
        <strain evidence="1 2">300064</strain>
    </source>
</reference>
<sequence>MAKKKISISNTIDTNNLKFYFGIPHAHCAFSTGIGTPIEAFDYARHNGLDFLILTDHNNYLSKSVRIRGEEFTKWNASQYLSSRYNKKHENFLSVIGFESKTNLLGDINVVNPGIFFTGSVNNIQLLVLWMLNNPNAFISINHPHSSIEHLEFNPVLNKIITSIEVGNGSLPNKYQRYEKYYYKLLDKGWKLSAINGQDNHRLNFGDTENLTCVVANNLTIPSLIQAFREHHTYSTESRSLVMYFMINDLFMGSSIDSQSKELNFLIFAKDTNNKIIEIQIISNNGIIIKKISNLNLNRVRYIYKHEPENNERWYVIKVILENSKIAISSPIFRE</sequence>
<dbReference type="InterPro" id="IPR016195">
    <property type="entry name" value="Pol/histidinol_Pase-like"/>
</dbReference>
<accession>A0A2S7F7E4</accession>
<name>A0A2S7F7E4_CLOBU</name>
<proteinExistence type="predicted"/>
<dbReference type="EMBL" id="LRDH01000134">
    <property type="protein sequence ID" value="PPV12696.1"/>
    <property type="molecule type" value="Genomic_DNA"/>
</dbReference>
<dbReference type="RefSeq" id="WP_003411275.1">
    <property type="nucleotide sequence ID" value="NZ_BTGE01000002.1"/>
</dbReference>
<dbReference type="SUPFAM" id="SSF89550">
    <property type="entry name" value="PHP domain-like"/>
    <property type="match status" value="1"/>
</dbReference>
<dbReference type="Proteomes" id="UP000238081">
    <property type="component" value="Unassembled WGS sequence"/>
</dbReference>
<protein>
    <submittedName>
        <fullName evidence="1">Histidinol phosphatase</fullName>
    </submittedName>
</protein>
<organism evidence="1 2">
    <name type="scientific">Clostridium butyricum</name>
    <dbReference type="NCBI Taxonomy" id="1492"/>
    <lineage>
        <taxon>Bacteria</taxon>
        <taxon>Bacillati</taxon>
        <taxon>Bacillota</taxon>
        <taxon>Clostridia</taxon>
        <taxon>Eubacteriales</taxon>
        <taxon>Clostridiaceae</taxon>
        <taxon>Clostridium</taxon>
    </lineage>
</organism>
<dbReference type="AlphaFoldDB" id="A0A2S7F7E4"/>
<comment type="caution">
    <text evidence="1">The sequence shown here is derived from an EMBL/GenBank/DDBJ whole genome shotgun (WGS) entry which is preliminary data.</text>
</comment>
<evidence type="ECO:0000313" key="1">
    <source>
        <dbReference type="EMBL" id="PPV12696.1"/>
    </source>
</evidence>
<dbReference type="KEGG" id="cbut:ATN24_06815"/>
<dbReference type="OrthoDB" id="9801679at2"/>